<keyword evidence="1" id="KW-0812">Transmembrane</keyword>
<dbReference type="EMBL" id="OIVN01006204">
    <property type="protein sequence ID" value="SPD27742.1"/>
    <property type="molecule type" value="Genomic_DNA"/>
</dbReference>
<gene>
    <name evidence="2" type="ORF">FSB_LOCUS55624</name>
</gene>
<accession>A0A2N9ISB3</accession>
<evidence type="ECO:0000313" key="2">
    <source>
        <dbReference type="EMBL" id="SPD27742.1"/>
    </source>
</evidence>
<feature type="transmembrane region" description="Helical" evidence="1">
    <location>
        <begin position="37"/>
        <end position="58"/>
    </location>
</feature>
<keyword evidence="1" id="KW-0472">Membrane</keyword>
<organism evidence="2">
    <name type="scientific">Fagus sylvatica</name>
    <name type="common">Beechnut</name>
    <dbReference type="NCBI Taxonomy" id="28930"/>
    <lineage>
        <taxon>Eukaryota</taxon>
        <taxon>Viridiplantae</taxon>
        <taxon>Streptophyta</taxon>
        <taxon>Embryophyta</taxon>
        <taxon>Tracheophyta</taxon>
        <taxon>Spermatophyta</taxon>
        <taxon>Magnoliopsida</taxon>
        <taxon>eudicotyledons</taxon>
        <taxon>Gunneridae</taxon>
        <taxon>Pentapetalae</taxon>
        <taxon>rosids</taxon>
        <taxon>fabids</taxon>
        <taxon>Fagales</taxon>
        <taxon>Fagaceae</taxon>
        <taxon>Fagus</taxon>
    </lineage>
</organism>
<evidence type="ECO:0000256" key="1">
    <source>
        <dbReference type="SAM" id="Phobius"/>
    </source>
</evidence>
<name>A0A2N9ISB3_FAGSY</name>
<sequence>MKYVHAMVRHRSGFVVVGMTFEAGLPAAVVLKPVELWITGFVAAAMNFEARLMAAMALKPVECGGRRLVMEIGDWGCFGTRKSKI</sequence>
<dbReference type="AlphaFoldDB" id="A0A2N9ISB3"/>
<keyword evidence="1" id="KW-1133">Transmembrane helix</keyword>
<proteinExistence type="predicted"/>
<reference evidence="2" key="1">
    <citation type="submission" date="2018-02" db="EMBL/GenBank/DDBJ databases">
        <authorList>
            <person name="Cohen D.B."/>
            <person name="Kent A.D."/>
        </authorList>
    </citation>
    <scope>NUCLEOTIDE SEQUENCE</scope>
</reference>
<protein>
    <submittedName>
        <fullName evidence="2">Uncharacterized protein</fullName>
    </submittedName>
</protein>
<feature type="transmembrane region" description="Helical" evidence="1">
    <location>
        <begin position="12"/>
        <end position="31"/>
    </location>
</feature>